<name>A0AAE0K720_9PEZI</name>
<keyword evidence="3" id="KW-1185">Reference proteome</keyword>
<feature type="compositionally biased region" description="Low complexity" evidence="1">
    <location>
        <begin position="111"/>
        <end position="121"/>
    </location>
</feature>
<dbReference type="Proteomes" id="UP001287356">
    <property type="component" value="Unassembled WGS sequence"/>
</dbReference>
<feature type="region of interest" description="Disordered" evidence="1">
    <location>
        <begin position="111"/>
        <end position="148"/>
    </location>
</feature>
<organism evidence="2 3">
    <name type="scientific">Lasiosphaeria ovina</name>
    <dbReference type="NCBI Taxonomy" id="92902"/>
    <lineage>
        <taxon>Eukaryota</taxon>
        <taxon>Fungi</taxon>
        <taxon>Dikarya</taxon>
        <taxon>Ascomycota</taxon>
        <taxon>Pezizomycotina</taxon>
        <taxon>Sordariomycetes</taxon>
        <taxon>Sordariomycetidae</taxon>
        <taxon>Sordariales</taxon>
        <taxon>Lasiosphaeriaceae</taxon>
        <taxon>Lasiosphaeria</taxon>
    </lineage>
</organism>
<feature type="compositionally biased region" description="Polar residues" evidence="1">
    <location>
        <begin position="122"/>
        <end position="131"/>
    </location>
</feature>
<evidence type="ECO:0000313" key="3">
    <source>
        <dbReference type="Proteomes" id="UP001287356"/>
    </source>
</evidence>
<dbReference type="EMBL" id="JAULSN010000005">
    <property type="protein sequence ID" value="KAK3371304.1"/>
    <property type="molecule type" value="Genomic_DNA"/>
</dbReference>
<dbReference type="Pfam" id="PF17119">
    <property type="entry name" value="MMU163"/>
    <property type="match status" value="1"/>
</dbReference>
<accession>A0AAE0K720</accession>
<feature type="compositionally biased region" description="Low complexity" evidence="1">
    <location>
        <begin position="266"/>
        <end position="282"/>
    </location>
</feature>
<dbReference type="InterPro" id="IPR018790">
    <property type="entry name" value="DUF2358"/>
</dbReference>
<dbReference type="PANTHER" id="PTHR31094:SF2">
    <property type="entry name" value="RIKEN CDNA 2310061I04 GENE"/>
    <property type="match status" value="1"/>
</dbReference>
<sequence length="431" mass="45581">MSAPTRRILGSASRGDCAARSCSRLSSSLWGTNAAKYELRRAFPEHSSPSPSPITAPSRLFSSLAPRYAAAQSLSTKPAPTILLAQDATSIPPPQRPRDLPHSWFDSHIPSSPSSIYSASSQNTSLSQRQPSGADPEHQPPGGDNDRKVKLGKTLRILQERLPTLLQSPLPQEVLSPNISLHLFPSTHPHLPVVTGRVAYIAALWSSPIAWNRVPLVGNVRLEILSERMVDQNHAHAPLPGGRRPRGAYGEQLIVRWRTVGKTARTNGNSSSSGNTPSPQQQARESAAAPGEGRSSSMGEGDGGSESVKGDDAERPAGGATAPPPPPPPTTNNGNGRPVGNAQPVGASNKEFTGLFIFDFDREGRILSHTIEHVQESGQWERGVGAKVVGLTDWLLGGIKGGGASEPCPAFAAVSTSNSSSAAAEAKDRRR</sequence>
<dbReference type="PANTHER" id="PTHR31094">
    <property type="entry name" value="RIKEN CDNA 2310061I04 GENE"/>
    <property type="match status" value="1"/>
</dbReference>
<protein>
    <recommendedName>
        <fullName evidence="4">Chromosome transmission fidelity protein 4</fullName>
    </recommendedName>
</protein>
<proteinExistence type="predicted"/>
<dbReference type="InterPro" id="IPR031342">
    <property type="entry name" value="Mug163-like"/>
</dbReference>
<evidence type="ECO:0008006" key="4">
    <source>
        <dbReference type="Google" id="ProtNLM"/>
    </source>
</evidence>
<feature type="region of interest" description="Disordered" evidence="1">
    <location>
        <begin position="263"/>
        <end position="347"/>
    </location>
</feature>
<evidence type="ECO:0000313" key="2">
    <source>
        <dbReference type="EMBL" id="KAK3371304.1"/>
    </source>
</evidence>
<evidence type="ECO:0000256" key="1">
    <source>
        <dbReference type="SAM" id="MobiDB-lite"/>
    </source>
</evidence>
<reference evidence="2" key="1">
    <citation type="journal article" date="2023" name="Mol. Phylogenet. Evol.">
        <title>Genome-scale phylogeny and comparative genomics of the fungal order Sordariales.</title>
        <authorList>
            <person name="Hensen N."/>
            <person name="Bonometti L."/>
            <person name="Westerberg I."/>
            <person name="Brannstrom I.O."/>
            <person name="Guillou S."/>
            <person name="Cros-Aarteil S."/>
            <person name="Calhoun S."/>
            <person name="Haridas S."/>
            <person name="Kuo A."/>
            <person name="Mondo S."/>
            <person name="Pangilinan J."/>
            <person name="Riley R."/>
            <person name="LaButti K."/>
            <person name="Andreopoulos B."/>
            <person name="Lipzen A."/>
            <person name="Chen C."/>
            <person name="Yan M."/>
            <person name="Daum C."/>
            <person name="Ng V."/>
            <person name="Clum A."/>
            <person name="Steindorff A."/>
            <person name="Ohm R.A."/>
            <person name="Martin F."/>
            <person name="Silar P."/>
            <person name="Natvig D.O."/>
            <person name="Lalanne C."/>
            <person name="Gautier V."/>
            <person name="Ament-Velasquez S.L."/>
            <person name="Kruys A."/>
            <person name="Hutchinson M.I."/>
            <person name="Powell A.J."/>
            <person name="Barry K."/>
            <person name="Miller A.N."/>
            <person name="Grigoriev I.V."/>
            <person name="Debuchy R."/>
            <person name="Gladieux P."/>
            <person name="Hiltunen Thoren M."/>
            <person name="Johannesson H."/>
        </authorList>
    </citation>
    <scope>NUCLEOTIDE SEQUENCE</scope>
    <source>
        <strain evidence="2">CBS 958.72</strain>
    </source>
</reference>
<comment type="caution">
    <text evidence="2">The sequence shown here is derived from an EMBL/GenBank/DDBJ whole genome shotgun (WGS) entry which is preliminary data.</text>
</comment>
<gene>
    <name evidence="2" type="ORF">B0T24DRAFT_680398</name>
</gene>
<dbReference type="AlphaFoldDB" id="A0AAE0K720"/>
<reference evidence="2" key="2">
    <citation type="submission" date="2023-06" db="EMBL/GenBank/DDBJ databases">
        <authorList>
            <consortium name="Lawrence Berkeley National Laboratory"/>
            <person name="Haridas S."/>
            <person name="Hensen N."/>
            <person name="Bonometti L."/>
            <person name="Westerberg I."/>
            <person name="Brannstrom I.O."/>
            <person name="Guillou S."/>
            <person name="Cros-Aarteil S."/>
            <person name="Calhoun S."/>
            <person name="Kuo A."/>
            <person name="Mondo S."/>
            <person name="Pangilinan J."/>
            <person name="Riley R."/>
            <person name="Labutti K."/>
            <person name="Andreopoulos B."/>
            <person name="Lipzen A."/>
            <person name="Chen C."/>
            <person name="Yanf M."/>
            <person name="Daum C."/>
            <person name="Ng V."/>
            <person name="Clum A."/>
            <person name="Steindorff A."/>
            <person name="Ohm R."/>
            <person name="Martin F."/>
            <person name="Silar P."/>
            <person name="Natvig D."/>
            <person name="Lalanne C."/>
            <person name="Gautier V."/>
            <person name="Ament-Velasquez S.L."/>
            <person name="Kruys A."/>
            <person name="Hutchinson M.I."/>
            <person name="Powell A.J."/>
            <person name="Barry K."/>
            <person name="Miller A.N."/>
            <person name="Grigoriev I.V."/>
            <person name="Debuchy R."/>
            <person name="Gladieux P."/>
            <person name="Thoren M.H."/>
            <person name="Johannesson H."/>
        </authorList>
    </citation>
    <scope>NUCLEOTIDE SEQUENCE</scope>
    <source>
        <strain evidence="2">CBS 958.72</strain>
    </source>
</reference>